<dbReference type="Proteomes" id="UP000757900">
    <property type="component" value="Unassembled WGS sequence"/>
</dbReference>
<dbReference type="PROSITE" id="PS00075">
    <property type="entry name" value="DHFR_1"/>
    <property type="match status" value="1"/>
</dbReference>
<organism evidence="10 11">
    <name type="scientific">Abiotrophia defectiva</name>
    <name type="common">Streptococcus defectivus</name>
    <dbReference type="NCBI Taxonomy" id="46125"/>
    <lineage>
        <taxon>Bacteria</taxon>
        <taxon>Bacillati</taxon>
        <taxon>Bacillota</taxon>
        <taxon>Bacilli</taxon>
        <taxon>Lactobacillales</taxon>
        <taxon>Aerococcaceae</taxon>
        <taxon>Abiotrophia</taxon>
    </lineage>
</organism>
<comment type="function">
    <text evidence="7">Key enzyme in folate metabolism. Catalyzes an essential reaction for de novo glycine and purine synthesis, and for DNA precursor synthesis.</text>
</comment>
<evidence type="ECO:0000259" key="9">
    <source>
        <dbReference type="PROSITE" id="PS51330"/>
    </source>
</evidence>
<accession>A0A929QU70</accession>
<dbReference type="InterPro" id="IPR001796">
    <property type="entry name" value="DHFR_dom"/>
</dbReference>
<evidence type="ECO:0000256" key="7">
    <source>
        <dbReference type="PIRNR" id="PIRNR000194"/>
    </source>
</evidence>
<dbReference type="Gene3D" id="3.40.430.10">
    <property type="entry name" value="Dihydrofolate Reductase, subunit A"/>
    <property type="match status" value="1"/>
</dbReference>
<dbReference type="GO" id="GO:0046655">
    <property type="term" value="P:folic acid metabolic process"/>
    <property type="evidence" value="ECO:0007669"/>
    <property type="project" value="TreeGrafter"/>
</dbReference>
<dbReference type="PANTHER" id="PTHR48069">
    <property type="entry name" value="DIHYDROFOLATE REDUCTASE"/>
    <property type="match status" value="1"/>
</dbReference>
<dbReference type="GO" id="GO:0046654">
    <property type="term" value="P:tetrahydrofolate biosynthetic process"/>
    <property type="evidence" value="ECO:0007669"/>
    <property type="project" value="InterPro"/>
</dbReference>
<evidence type="ECO:0000313" key="11">
    <source>
        <dbReference type="Proteomes" id="UP000757900"/>
    </source>
</evidence>
<evidence type="ECO:0000256" key="1">
    <source>
        <dbReference type="ARBA" id="ARBA00004903"/>
    </source>
</evidence>
<proteinExistence type="inferred from homology"/>
<name>A0A929QU70_ABIDE</name>
<dbReference type="InterPro" id="IPR017925">
    <property type="entry name" value="DHFR_CS"/>
</dbReference>
<dbReference type="CDD" id="cd00209">
    <property type="entry name" value="DHFR"/>
    <property type="match status" value="1"/>
</dbReference>
<feature type="domain" description="DHFR" evidence="9">
    <location>
        <begin position="1"/>
        <end position="161"/>
    </location>
</feature>
<comment type="catalytic activity">
    <reaction evidence="7">
        <text>(6S)-5,6,7,8-tetrahydrofolate + NADP(+) = 7,8-dihydrofolate + NADPH + H(+)</text>
        <dbReference type="Rhea" id="RHEA:15009"/>
        <dbReference type="ChEBI" id="CHEBI:15378"/>
        <dbReference type="ChEBI" id="CHEBI:57451"/>
        <dbReference type="ChEBI" id="CHEBI:57453"/>
        <dbReference type="ChEBI" id="CHEBI:57783"/>
        <dbReference type="ChEBI" id="CHEBI:58349"/>
        <dbReference type="EC" id="1.5.1.3"/>
    </reaction>
</comment>
<dbReference type="GO" id="GO:0050661">
    <property type="term" value="F:NADP binding"/>
    <property type="evidence" value="ECO:0007669"/>
    <property type="project" value="InterPro"/>
</dbReference>
<evidence type="ECO:0000313" key="10">
    <source>
        <dbReference type="EMBL" id="MBF0935272.1"/>
    </source>
</evidence>
<evidence type="ECO:0000256" key="4">
    <source>
        <dbReference type="ARBA" id="ARBA00022563"/>
    </source>
</evidence>
<dbReference type="PRINTS" id="PR00070">
    <property type="entry name" value="DHFR"/>
</dbReference>
<evidence type="ECO:0000256" key="3">
    <source>
        <dbReference type="ARBA" id="ARBA00012856"/>
    </source>
</evidence>
<dbReference type="EMBL" id="JABZFV010000178">
    <property type="protein sequence ID" value="MBF0935272.1"/>
    <property type="molecule type" value="Genomic_DNA"/>
</dbReference>
<dbReference type="PROSITE" id="PS51330">
    <property type="entry name" value="DHFR_2"/>
    <property type="match status" value="1"/>
</dbReference>
<evidence type="ECO:0000256" key="8">
    <source>
        <dbReference type="RuleBase" id="RU004474"/>
    </source>
</evidence>
<gene>
    <name evidence="10" type="ORF">HXK00_06490</name>
</gene>
<dbReference type="Pfam" id="PF00186">
    <property type="entry name" value="DHFR_1"/>
    <property type="match status" value="1"/>
</dbReference>
<keyword evidence="5 7" id="KW-0521">NADP</keyword>
<reference evidence="10" key="1">
    <citation type="submission" date="2020-04" db="EMBL/GenBank/DDBJ databases">
        <title>Deep metagenomics examines the oral microbiome during advanced dental caries in children, revealing novel taxa and co-occurrences with host molecules.</title>
        <authorList>
            <person name="Baker J.L."/>
            <person name="Morton J.T."/>
            <person name="Dinis M."/>
            <person name="Alvarez R."/>
            <person name="Tran N.C."/>
            <person name="Knight R."/>
            <person name="Edlund A."/>
        </authorList>
    </citation>
    <scope>NUCLEOTIDE SEQUENCE</scope>
    <source>
        <strain evidence="10">JCVI_23_bin.16</strain>
    </source>
</reference>
<dbReference type="GO" id="GO:0004146">
    <property type="term" value="F:dihydrofolate reductase activity"/>
    <property type="evidence" value="ECO:0007669"/>
    <property type="project" value="UniProtKB-EC"/>
</dbReference>
<dbReference type="GO" id="GO:0006730">
    <property type="term" value="P:one-carbon metabolic process"/>
    <property type="evidence" value="ECO:0007669"/>
    <property type="project" value="UniProtKB-KW"/>
</dbReference>
<dbReference type="GO" id="GO:0005829">
    <property type="term" value="C:cytosol"/>
    <property type="evidence" value="ECO:0007669"/>
    <property type="project" value="TreeGrafter"/>
</dbReference>
<dbReference type="EC" id="1.5.1.3" evidence="3 7"/>
<comment type="similarity">
    <text evidence="2 7 8">Belongs to the dihydrofolate reductase family.</text>
</comment>
<dbReference type="AlphaFoldDB" id="A0A929QU70"/>
<dbReference type="InterPro" id="IPR012259">
    <property type="entry name" value="DHFR"/>
</dbReference>
<dbReference type="PIRSF" id="PIRSF000194">
    <property type="entry name" value="DHFR"/>
    <property type="match status" value="1"/>
</dbReference>
<evidence type="ECO:0000256" key="6">
    <source>
        <dbReference type="ARBA" id="ARBA00023002"/>
    </source>
</evidence>
<dbReference type="InterPro" id="IPR024072">
    <property type="entry name" value="DHFR-like_dom_sf"/>
</dbReference>
<dbReference type="PANTHER" id="PTHR48069:SF3">
    <property type="entry name" value="DIHYDROFOLATE REDUCTASE"/>
    <property type="match status" value="1"/>
</dbReference>
<comment type="caution">
    <text evidence="10">The sequence shown here is derived from an EMBL/GenBank/DDBJ whole genome shotgun (WGS) entry which is preliminary data.</text>
</comment>
<evidence type="ECO:0000256" key="5">
    <source>
        <dbReference type="ARBA" id="ARBA00022857"/>
    </source>
</evidence>
<evidence type="ECO:0000256" key="2">
    <source>
        <dbReference type="ARBA" id="ARBA00009539"/>
    </source>
</evidence>
<keyword evidence="6 7" id="KW-0560">Oxidoreductase</keyword>
<keyword evidence="4 7" id="KW-0554">One-carbon metabolism</keyword>
<dbReference type="GO" id="GO:0046452">
    <property type="term" value="P:dihydrofolate metabolic process"/>
    <property type="evidence" value="ECO:0007669"/>
    <property type="project" value="TreeGrafter"/>
</dbReference>
<protein>
    <recommendedName>
        <fullName evidence="3 7">Dihydrofolate reductase</fullName>
        <ecNumber evidence="3 7">1.5.1.3</ecNumber>
    </recommendedName>
</protein>
<sequence length="169" mass="19362">MLTLVYAQDQAGGIGYQNQLPWHLPNDLKFFKQVTLGHAILMGRKTFESMGCRLLPGRTSYVLTRQEDYKSEIEGLHRVHDLEAIKALAQDQEVMVIGGAEIFATLLPLADRVIRTQIKATFPADTFVADLDQDQWQCLEIQEGLVDDKNHYAHQFEWWVRRSKEGKSC</sequence>
<comment type="pathway">
    <text evidence="1 7">Cofactor biosynthesis; tetrahydrofolate biosynthesis; 5,6,7,8-tetrahydrofolate from 7,8-dihydrofolate: step 1/1.</text>
</comment>
<dbReference type="SUPFAM" id="SSF53597">
    <property type="entry name" value="Dihydrofolate reductase-like"/>
    <property type="match status" value="1"/>
</dbReference>
<dbReference type="RefSeq" id="WP_268442964.1">
    <property type="nucleotide sequence ID" value="NZ_CAJPUI010000001.1"/>
</dbReference>